<dbReference type="EMBL" id="MLKD01000001">
    <property type="protein sequence ID" value="OQE31778.1"/>
    <property type="molecule type" value="Genomic_DNA"/>
</dbReference>
<dbReference type="OrthoDB" id="124329at2759"/>
<dbReference type="PANTHER" id="PTHR30006">
    <property type="entry name" value="THIAMINE-BINDING PERIPLASMIC PROTEIN-RELATED"/>
    <property type="match status" value="1"/>
</dbReference>
<organism evidence="3 4">
    <name type="scientific">Penicillium steckii</name>
    <dbReference type="NCBI Taxonomy" id="303698"/>
    <lineage>
        <taxon>Eukaryota</taxon>
        <taxon>Fungi</taxon>
        <taxon>Dikarya</taxon>
        <taxon>Ascomycota</taxon>
        <taxon>Pezizomycotina</taxon>
        <taxon>Eurotiomycetes</taxon>
        <taxon>Eurotiomycetidae</taxon>
        <taxon>Eurotiales</taxon>
        <taxon>Aspergillaceae</taxon>
        <taxon>Penicillium</taxon>
    </lineage>
</organism>
<dbReference type="STRING" id="303698.A0A1V6TZK9"/>
<evidence type="ECO:0000313" key="4">
    <source>
        <dbReference type="Proteomes" id="UP000191285"/>
    </source>
</evidence>
<dbReference type="AlphaFoldDB" id="A0A1V6TZK9"/>
<gene>
    <name evidence="3" type="ORF">PENSTE_c001G07819</name>
</gene>
<accession>A0A1V6TZK9</accession>
<protein>
    <submittedName>
        <fullName evidence="3">Uncharacterized protein</fullName>
    </submittedName>
</protein>
<dbReference type="Proteomes" id="UP000191285">
    <property type="component" value="Unassembled WGS sequence"/>
</dbReference>
<evidence type="ECO:0000313" key="3">
    <source>
        <dbReference type="EMBL" id="OQE31778.1"/>
    </source>
</evidence>
<dbReference type="SUPFAM" id="SSF53850">
    <property type="entry name" value="Periplasmic binding protein-like II"/>
    <property type="match status" value="1"/>
</dbReference>
<evidence type="ECO:0000256" key="1">
    <source>
        <dbReference type="ARBA" id="ARBA00022729"/>
    </source>
</evidence>
<feature type="chain" id="PRO_5013388628" evidence="2">
    <location>
        <begin position="22"/>
        <end position="358"/>
    </location>
</feature>
<sequence length="358" mass="39926">MIFPTVYLALTTSVLVTAVSSIDIDTRSISAIYAAAQKEQGVLQVAYGGDEPDQANGIAKAFANQFPKVKVNFTTDLSKYVEGRINKAIANDELYADATILQTLHNFDAWANRGLLLPYKPPHFDKIWLSLTRADGSYIPVFGSHFGPFVYNPSVIPAADVPKSYADILDPKWKGKIVLTYPNDDDAVLYLFKVIIEQYGWIWLDRLLQQDVQWVRGTATPGEILVLDPSKKISFTSFPAANGWTFTPPVSDVYTSWAQSSAIFKHTRLPETAKLLQAFLISEAGQNVYIQQGLPTVRRDIPGSKVTMADDTNTEYVTFHQFMRDRATVEAFRLQIEDKVGTAQGISPLIDGVYIPRY</sequence>
<comment type="caution">
    <text evidence="3">The sequence shown here is derived from an EMBL/GenBank/DDBJ whole genome shotgun (WGS) entry which is preliminary data.</text>
</comment>
<proteinExistence type="predicted"/>
<dbReference type="PANTHER" id="PTHR30006:SF2">
    <property type="entry name" value="ABC TRANSPORTER SUBSTRATE-BINDING PROTEIN"/>
    <property type="match status" value="1"/>
</dbReference>
<name>A0A1V6TZK9_9EURO</name>
<dbReference type="Pfam" id="PF13343">
    <property type="entry name" value="SBP_bac_6"/>
    <property type="match status" value="1"/>
</dbReference>
<keyword evidence="1 2" id="KW-0732">Signal</keyword>
<evidence type="ECO:0000256" key="2">
    <source>
        <dbReference type="SAM" id="SignalP"/>
    </source>
</evidence>
<reference evidence="4" key="1">
    <citation type="journal article" date="2017" name="Nat. Microbiol.">
        <title>Global analysis of biosynthetic gene clusters reveals vast potential of secondary metabolite production in Penicillium species.</title>
        <authorList>
            <person name="Nielsen J.C."/>
            <person name="Grijseels S."/>
            <person name="Prigent S."/>
            <person name="Ji B."/>
            <person name="Dainat J."/>
            <person name="Nielsen K.F."/>
            <person name="Frisvad J.C."/>
            <person name="Workman M."/>
            <person name="Nielsen J."/>
        </authorList>
    </citation>
    <scope>NUCLEOTIDE SEQUENCE [LARGE SCALE GENOMIC DNA]</scope>
    <source>
        <strain evidence="4">IBT 24891</strain>
    </source>
</reference>
<feature type="signal peptide" evidence="2">
    <location>
        <begin position="1"/>
        <end position="21"/>
    </location>
</feature>
<keyword evidence="4" id="KW-1185">Reference proteome</keyword>
<dbReference type="Gene3D" id="3.40.190.10">
    <property type="entry name" value="Periplasmic binding protein-like II"/>
    <property type="match status" value="2"/>
</dbReference>